<name>A0A346PP08_9EURY</name>
<proteinExistence type="predicted"/>
<evidence type="ECO:0000313" key="3">
    <source>
        <dbReference type="Proteomes" id="UP000258613"/>
    </source>
</evidence>
<reference evidence="2" key="3">
    <citation type="journal article" date="2019" name="Int. J. Syst. Evol. Microbiol.">
        <title>Natronolimnobius sulfurireducens sp. nov. and Halalkaliarchaeum desulfuricum gen. nov., sp. nov., the first sulfur-respiring alkaliphilic haloarchaea from hypersaline alkaline lakes.</title>
        <authorList>
            <person name="Sorokin D.Y."/>
            <person name="Yakimov M."/>
            <person name="Messina E."/>
            <person name="Merkel A.Y."/>
            <person name="Bale N.J."/>
            <person name="Sinninghe Damste J.S."/>
        </authorList>
    </citation>
    <scope>NUCLEOTIDE SEQUENCE</scope>
    <source>
        <strain evidence="2">AArc-Mg</strain>
        <strain evidence="1">AArc1</strain>
    </source>
</reference>
<evidence type="ECO:0000313" key="1">
    <source>
        <dbReference type="EMBL" id="AXR78695.1"/>
    </source>
</evidence>
<gene>
    <name evidence="1" type="ORF">AArc1_2380</name>
    <name evidence="2" type="ORF">AArcMg_1237</name>
</gene>
<dbReference type="KEGG" id="nan:AArc1_2380"/>
<reference evidence="3" key="2">
    <citation type="submission" date="2018-02" db="EMBL/GenBank/DDBJ databases">
        <title>Phenotypic and genomic properties of facultatively anaerobic sulfur-reducing natronoarchaea from hypersaline soda lakes.</title>
        <authorList>
            <person name="Sorokin D.Y."/>
            <person name="Kublanov I.V."/>
            <person name="Roman P."/>
            <person name="Sinninghe Damste J.S."/>
            <person name="Golyshin P.N."/>
            <person name="Rojo D."/>
            <person name="Ciordia S."/>
            <person name="Mena M.D.C."/>
            <person name="Ferrer M."/>
            <person name="Messina E."/>
            <person name="Smedile F."/>
            <person name="La Spada G."/>
            <person name="La Cono V."/>
            <person name="Yakimov M.M."/>
        </authorList>
    </citation>
    <scope>NUCLEOTIDE SEQUENCE [LARGE SCALE GENOMIC DNA]</scope>
    <source>
        <strain evidence="3">AArc-Mg</strain>
    </source>
</reference>
<dbReference type="Proteomes" id="UP000258707">
    <property type="component" value="Chromosome"/>
</dbReference>
<dbReference type="Proteomes" id="UP000258613">
    <property type="component" value="Chromosome"/>
</dbReference>
<dbReference type="EMBL" id="CP027033">
    <property type="protein sequence ID" value="AXR81253.1"/>
    <property type="molecule type" value="Genomic_DNA"/>
</dbReference>
<accession>A0A346PGQ0</accession>
<sequence>MRPGSRVEAHRFSPAGCRFGAARPALGPVAIVERLFRRPSLCYGRVIRRVSTLQRPDRRSSCAVGHR</sequence>
<keyword evidence="3" id="KW-1185">Reference proteome</keyword>
<organism evidence="2 3">
    <name type="scientific">Natrarchaeobaculum sulfurireducens</name>
    <dbReference type="NCBI Taxonomy" id="2044521"/>
    <lineage>
        <taxon>Archaea</taxon>
        <taxon>Methanobacteriati</taxon>
        <taxon>Methanobacteriota</taxon>
        <taxon>Stenosarchaea group</taxon>
        <taxon>Halobacteria</taxon>
        <taxon>Halobacteriales</taxon>
        <taxon>Natrialbaceae</taxon>
        <taxon>Natrarchaeobaculum</taxon>
    </lineage>
</organism>
<reference evidence="4" key="1">
    <citation type="submission" date="2017-10" db="EMBL/GenBank/DDBJ databases">
        <title>Phenotypic and genomic properties of facultatively anaerobic sulfur-reducing natronoarchaea from hypersaline soda lakes.</title>
        <authorList>
            <person name="Sorokin D.Y."/>
            <person name="Kublanov I.V."/>
            <person name="Roman P."/>
            <person name="Sinninghe Damste J.S."/>
            <person name="Golyshin P.N."/>
            <person name="Rojo D."/>
            <person name="Ciordia S."/>
            <person name="Mena Md.C."/>
            <person name="Ferrer M."/>
            <person name="Messina E."/>
            <person name="Smedile F."/>
            <person name="La Spada G."/>
            <person name="La Cono V."/>
            <person name="Yakimov M.M."/>
        </authorList>
    </citation>
    <scope>NUCLEOTIDE SEQUENCE [LARGE SCALE GENOMIC DNA]</scope>
    <source>
        <strain evidence="4">AArc1</strain>
    </source>
</reference>
<accession>A0A346PP08</accession>
<dbReference type="AlphaFoldDB" id="A0A346PP08"/>
<evidence type="ECO:0000313" key="2">
    <source>
        <dbReference type="EMBL" id="AXR81253.1"/>
    </source>
</evidence>
<evidence type="ECO:0000313" key="4">
    <source>
        <dbReference type="Proteomes" id="UP000258707"/>
    </source>
</evidence>
<dbReference type="EMBL" id="CP024047">
    <property type="protein sequence ID" value="AXR78695.1"/>
    <property type="molecule type" value="Genomic_DNA"/>
</dbReference>
<dbReference type="KEGG" id="nag:AArcMg_1237"/>
<protein>
    <submittedName>
        <fullName evidence="2">Uncharacterized protein</fullName>
    </submittedName>
</protein>